<comment type="similarity">
    <text evidence="3">Belongs to the JARID1 histone demethylase family.</text>
</comment>
<dbReference type="InterPro" id="IPR045109">
    <property type="entry name" value="LSDs-like"/>
</dbReference>
<keyword evidence="17" id="KW-1015">Disulfide bond</keyword>
<evidence type="ECO:0000256" key="13">
    <source>
        <dbReference type="ARBA" id="ARBA00022840"/>
    </source>
</evidence>
<dbReference type="Proteomes" id="UP001408789">
    <property type="component" value="Unassembled WGS sequence"/>
</dbReference>
<dbReference type="InterPro" id="IPR018392">
    <property type="entry name" value="LysM"/>
</dbReference>
<comment type="subcellular location">
    <subcellularLocation>
        <location evidence="2">Cell membrane</location>
        <topology evidence="2">Single-pass membrane protein</topology>
    </subcellularLocation>
    <subcellularLocation>
        <location evidence="1">Nucleus</location>
    </subcellularLocation>
</comment>
<dbReference type="PROSITE" id="PS51782">
    <property type="entry name" value="LYSM"/>
    <property type="match status" value="1"/>
</dbReference>
<accession>A0AAP0GI89</accession>
<evidence type="ECO:0000256" key="27">
    <source>
        <dbReference type="SAM" id="Phobius"/>
    </source>
</evidence>
<evidence type="ECO:0000256" key="21">
    <source>
        <dbReference type="ARBA" id="ARBA00023242"/>
    </source>
</evidence>
<keyword evidence="18" id="KW-0804">Transcription</keyword>
<dbReference type="PROSITE" id="PS00108">
    <property type="entry name" value="PROTEIN_KINASE_ST"/>
    <property type="match status" value="1"/>
</dbReference>
<feature type="region of interest" description="Disordered" evidence="26">
    <location>
        <begin position="658"/>
        <end position="723"/>
    </location>
</feature>
<dbReference type="InterPro" id="IPR001841">
    <property type="entry name" value="Znf_RING"/>
</dbReference>
<dbReference type="InterPro" id="IPR008271">
    <property type="entry name" value="Ser/Thr_kinase_AS"/>
</dbReference>
<evidence type="ECO:0000256" key="20">
    <source>
        <dbReference type="ARBA" id="ARBA00023180"/>
    </source>
</evidence>
<dbReference type="PROSITE" id="PS50011">
    <property type="entry name" value="PROTEIN_KINASE_DOM"/>
    <property type="match status" value="1"/>
</dbReference>
<dbReference type="GO" id="GO:0032454">
    <property type="term" value="F:histone H3K9 demethylase activity"/>
    <property type="evidence" value="ECO:0007669"/>
    <property type="project" value="InterPro"/>
</dbReference>
<keyword evidence="10" id="KW-0732">Signal</keyword>
<keyword evidence="6" id="KW-0723">Serine/threonine-protein kinase</keyword>
<evidence type="ECO:0000256" key="5">
    <source>
        <dbReference type="ARBA" id="ARBA00022475"/>
    </source>
</evidence>
<keyword evidence="7" id="KW-0808">Transferase</keyword>
<evidence type="ECO:0000313" key="33">
    <source>
        <dbReference type="Proteomes" id="UP001408789"/>
    </source>
</evidence>
<reference evidence="32 33" key="1">
    <citation type="submission" date="2024-04" db="EMBL/GenBank/DDBJ databases">
        <title>The reference genome of an endangered Asteraceae, Deinandra increscens subsp. villosa, native to the Central Coast of California.</title>
        <authorList>
            <person name="Guilliams M."/>
            <person name="Hasenstab-Lehman K."/>
            <person name="Meyer R."/>
            <person name="Mcevoy S."/>
        </authorList>
    </citation>
    <scope>NUCLEOTIDE SEQUENCE [LARGE SCALE GENOMIC DNA]</scope>
    <source>
        <tissue evidence="32">Leaf</tissue>
    </source>
</reference>
<keyword evidence="11 25" id="KW-0547">Nucleotide-binding</keyword>
<keyword evidence="20" id="KW-0325">Glycoprotein</keyword>
<dbReference type="SMART" id="SM00220">
    <property type="entry name" value="S_TKc"/>
    <property type="match status" value="1"/>
</dbReference>
<feature type="domain" description="JmjC" evidence="30">
    <location>
        <begin position="1396"/>
        <end position="1660"/>
    </location>
</feature>
<evidence type="ECO:0000256" key="11">
    <source>
        <dbReference type="ARBA" id="ARBA00022741"/>
    </source>
</evidence>
<dbReference type="InterPro" id="IPR000719">
    <property type="entry name" value="Prot_kinase_dom"/>
</dbReference>
<dbReference type="EMBL" id="JBCNJP010008289">
    <property type="protein sequence ID" value="KAK9049124.1"/>
    <property type="molecule type" value="Genomic_DNA"/>
</dbReference>
<evidence type="ECO:0000256" key="14">
    <source>
        <dbReference type="ARBA" id="ARBA00022989"/>
    </source>
</evidence>
<dbReference type="InterPro" id="IPR003347">
    <property type="entry name" value="JmjC_dom"/>
</dbReference>
<feature type="domain" description="Protein kinase" evidence="28">
    <location>
        <begin position="291"/>
        <end position="565"/>
    </location>
</feature>
<dbReference type="FunFam" id="3.30.200.20:FF:000468">
    <property type="entry name" value="LysM receptor kinase 2"/>
    <property type="match status" value="1"/>
</dbReference>
<feature type="transmembrane region" description="Helical" evidence="27">
    <location>
        <begin position="201"/>
        <end position="224"/>
    </location>
</feature>
<gene>
    <name evidence="32" type="ORF">SSX86_031909</name>
</gene>
<organism evidence="32 33">
    <name type="scientific">Deinandra increscens subsp. villosa</name>
    <dbReference type="NCBI Taxonomy" id="3103831"/>
    <lineage>
        <taxon>Eukaryota</taxon>
        <taxon>Viridiplantae</taxon>
        <taxon>Streptophyta</taxon>
        <taxon>Embryophyta</taxon>
        <taxon>Tracheophyta</taxon>
        <taxon>Spermatophyta</taxon>
        <taxon>Magnoliopsida</taxon>
        <taxon>eudicotyledons</taxon>
        <taxon>Gunneridae</taxon>
        <taxon>Pentapetalae</taxon>
        <taxon>asterids</taxon>
        <taxon>campanulids</taxon>
        <taxon>Asterales</taxon>
        <taxon>Asteraceae</taxon>
        <taxon>Asteroideae</taxon>
        <taxon>Heliantheae alliance</taxon>
        <taxon>Madieae</taxon>
        <taxon>Madiinae</taxon>
        <taxon>Deinandra</taxon>
    </lineage>
</organism>
<evidence type="ECO:0000259" key="29">
    <source>
        <dbReference type="PROSITE" id="PS50089"/>
    </source>
</evidence>
<dbReference type="InterPro" id="IPR011009">
    <property type="entry name" value="Kinase-like_dom_sf"/>
</dbReference>
<evidence type="ECO:0000256" key="12">
    <source>
        <dbReference type="ARBA" id="ARBA00022777"/>
    </source>
</evidence>
<evidence type="ECO:0000256" key="9">
    <source>
        <dbReference type="ARBA" id="ARBA00022723"/>
    </source>
</evidence>
<dbReference type="SMART" id="SM00558">
    <property type="entry name" value="JmjC"/>
    <property type="match status" value="1"/>
</dbReference>
<dbReference type="Gene3D" id="1.10.510.10">
    <property type="entry name" value="Transferase(Phosphotransferase) domain 1"/>
    <property type="match status" value="1"/>
</dbReference>
<dbReference type="Gene3D" id="3.30.200.20">
    <property type="entry name" value="Phosphorylase Kinase, domain 1"/>
    <property type="match status" value="1"/>
</dbReference>
<dbReference type="GO" id="GO:0005886">
    <property type="term" value="C:plasma membrane"/>
    <property type="evidence" value="ECO:0007669"/>
    <property type="project" value="UniProtKB-SubCell"/>
</dbReference>
<evidence type="ECO:0000256" key="25">
    <source>
        <dbReference type="PROSITE-ProRule" id="PRU10141"/>
    </source>
</evidence>
<dbReference type="EC" id="2.7.11.1" evidence="4"/>
<dbReference type="GO" id="GO:0006357">
    <property type="term" value="P:regulation of transcription by RNA polymerase II"/>
    <property type="evidence" value="ECO:0007669"/>
    <property type="project" value="TreeGrafter"/>
</dbReference>
<evidence type="ECO:0000313" key="32">
    <source>
        <dbReference type="EMBL" id="KAK9049124.1"/>
    </source>
</evidence>
<dbReference type="PANTHER" id="PTHR12549">
    <property type="entry name" value="JMJC DOMAIN-CONTAINING HISTONE DEMETHYLATION PROTEIN"/>
    <property type="match status" value="1"/>
</dbReference>
<evidence type="ECO:0000256" key="1">
    <source>
        <dbReference type="ARBA" id="ARBA00004123"/>
    </source>
</evidence>
<dbReference type="SUPFAM" id="SSF51197">
    <property type="entry name" value="Clavaminate synthase-like"/>
    <property type="match status" value="1"/>
</dbReference>
<dbReference type="InterPro" id="IPR018866">
    <property type="entry name" value="Znf-4CXXC_R1"/>
</dbReference>
<dbReference type="PROSITE" id="PS51184">
    <property type="entry name" value="JMJC"/>
    <property type="match status" value="1"/>
</dbReference>
<name>A0AAP0GI89_9ASTR</name>
<keyword evidence="16 27" id="KW-0472">Membrane</keyword>
<feature type="domain" description="LysM" evidence="31">
    <location>
        <begin position="10"/>
        <end position="55"/>
    </location>
</feature>
<evidence type="ECO:0000256" key="19">
    <source>
        <dbReference type="ARBA" id="ARBA00023170"/>
    </source>
</evidence>
<dbReference type="Pfam" id="PF23577">
    <property type="entry name" value="LysM_RLK"/>
    <property type="match status" value="1"/>
</dbReference>
<comment type="catalytic activity">
    <reaction evidence="23">
        <text>L-seryl-[protein] + ATP = O-phospho-L-seryl-[protein] + ADP + H(+)</text>
        <dbReference type="Rhea" id="RHEA:17989"/>
        <dbReference type="Rhea" id="RHEA-COMP:9863"/>
        <dbReference type="Rhea" id="RHEA-COMP:11604"/>
        <dbReference type="ChEBI" id="CHEBI:15378"/>
        <dbReference type="ChEBI" id="CHEBI:29999"/>
        <dbReference type="ChEBI" id="CHEBI:30616"/>
        <dbReference type="ChEBI" id="CHEBI:83421"/>
        <dbReference type="ChEBI" id="CHEBI:456216"/>
        <dbReference type="EC" id="2.7.11.1"/>
    </reaction>
</comment>
<evidence type="ECO:0000259" key="28">
    <source>
        <dbReference type="PROSITE" id="PS50011"/>
    </source>
</evidence>
<evidence type="ECO:0000256" key="10">
    <source>
        <dbReference type="ARBA" id="ARBA00022729"/>
    </source>
</evidence>
<dbReference type="InterPro" id="IPR017441">
    <property type="entry name" value="Protein_kinase_ATP_BS"/>
</dbReference>
<keyword evidence="8 27" id="KW-0812">Transmembrane</keyword>
<dbReference type="SUPFAM" id="SSF56112">
    <property type="entry name" value="Protein kinase-like (PK-like)"/>
    <property type="match status" value="1"/>
</dbReference>
<keyword evidence="33" id="KW-1185">Reference proteome</keyword>
<dbReference type="Pfam" id="PF10497">
    <property type="entry name" value="zf-4CXXC_R1"/>
    <property type="match status" value="1"/>
</dbReference>
<sequence>CNNGCDLTLASYYVPQGSNLSYISTVFGQSIALILDYNPQIPRGDSIESGTRINVPFSCLCLNGEFLGHTFKYQSKVGDTYHKIATEVFANLTDEYWIQRVNSFEAVHIPDFADVNVTVNCTCGNRHVSKDYGLFVTYPLRPGEDLWSLTNESGVPMMLLERFNPGVNFSGGSGLVFVPAKDQNGTFPPLKISTKGLSGGATAGVSVGAVAGVLFFAICFYVFFRQRKRVAEGSLLLENGPEYVHGSADNLGRTTNSDPLIGSAPPGVTGITVDKSVEFTLEELAKATDDFSLTNKIGQGGFGVVYYGELRGEKAAIKKMDMQASKEFLAELKVLTHVHHLNLVRLIGYCVEGSLFLVYEFIGNGNLSQHLHGSLGGEPIPWTTRVQIALDSARGLEYIHEHTVPVYIHRDIKSPNILIDEGFHAKVADFGLAKLTEVGSGSLQTRLVGTFGYMPPEYAQYGEVSPKVDVYAFGVVLFELISAKEAIVKTNEFGNESKGLVGLFEEVLSLSDPSEGLRKVIDPRMGDNYPLDSVRKVALLARACTHENPQLRPSMRSIVVALMTLSSLTEDWDVGSFYDNQDLALLMSGRFALPFGGVSRSSIFVYGEYLALLQYLTVKMDMLFQKENQVSSYGTKEMNARQVSTSVLGVKRERKVQKLMSSQRSSTKRTKFSKQKEIYGNHSSSRERCFSGDSEEKKANVQIRKNTLTPKTKRLNKPARTHGIKGLYGKSKCFLSDENDTSDSDEDYNEEDEDDDDDDFPLYSLRKRSKASKHKGGHAKDCRASNGKLNSQNKGDLNKKEPSNKKKGVTTNHLEEELTDSNKSKQNDVNSSAHNVMISRSRHTISNRKVLDNSKIYYHWLDEDDEESEYASEYDVNEEIDEDDDYDDGSVILTSMQQHELNSVETKGSMKGRKVEKDFDFIEEKKPTSFVKSCPSKSSSSNDSIMKRRNKDAGDCSSASSVGSISTAINIKDGNEHPNCHQCKRNDRKTVVPCTKCNQIVYCIQCIRQWYPQLSEEEIADVCPYCRGNCNCNLCLHSKFKMPSIDLADDEKLQHLLYTINLILPFLKQIHDEQSKEIEVEAIVHGVSESSIIVQQTSYFTDERVYCNHCSTSIIDLHRSCPKCSYELCLSCCRELRNNGLVDKKKVDFRYFNRGFDYIHGGNPLQDSFHENSLKSPRHSAIKWLAEADGSLFCAPKEMGGCGDCVLELKRLLREDWISHLEAKAECILNKFKIDESNIIPNSFTTVGKMYLEAANREDSDDNYLYYPDSKEVELFRFRHHWAKGEPVIVKKVLEQTPGLSWEPTVMWRALCEHVDSNVSSKMSQVKAIDCLAGCEVEISTREFFEGYTEGRQYVNLWPEMLKLKDWPPSDKFEDLLPRHCDEFISALPFRLYTDPRSGFLNLAVKLPPDVLKPDMGPKTYIAYGMDEELGRGDSVTMLHCDMSDAVNILTNTAEVSISNNQKRAIQELKKRHRAQDRREKNGTLFEYADGSWVKKDEHTVFEVEDFNYVASINKEINKWDESSGVSLDRHNACNLRDFAPKEDTEETGSALWDIFRREDVPKLQEYLLKHSKKFRHTYCCPVEKVYHPIHDQTFYLTLEHKRRLKQEYGIEPWTFEQKLGEAVFIPAGCPHQVRNLKIPNNWCQSFRLVFIFPPVCADQSCSSVGFVSLLKGSFKGCIFQRSCNFLKFAWDEIYMGETIF</sequence>
<evidence type="ECO:0000256" key="26">
    <source>
        <dbReference type="SAM" id="MobiDB-lite"/>
    </source>
</evidence>
<dbReference type="Pfam" id="PF07714">
    <property type="entry name" value="PK_Tyr_Ser-Thr"/>
    <property type="match status" value="1"/>
</dbReference>
<dbReference type="CDD" id="cd02208">
    <property type="entry name" value="cupin_RmlC-like"/>
    <property type="match status" value="1"/>
</dbReference>
<evidence type="ECO:0000256" key="8">
    <source>
        <dbReference type="ARBA" id="ARBA00022692"/>
    </source>
</evidence>
<feature type="region of interest" description="Disordered" evidence="26">
    <location>
        <begin position="930"/>
        <end position="958"/>
    </location>
</feature>
<dbReference type="PROSITE" id="PS50089">
    <property type="entry name" value="ZF_RING_2"/>
    <property type="match status" value="1"/>
</dbReference>
<evidence type="ECO:0000256" key="2">
    <source>
        <dbReference type="ARBA" id="ARBA00004162"/>
    </source>
</evidence>
<feature type="region of interest" description="Disordered" evidence="26">
    <location>
        <begin position="735"/>
        <end position="833"/>
    </location>
</feature>
<keyword evidence="19" id="KW-0675">Receptor</keyword>
<feature type="compositionally biased region" description="Basic and acidic residues" evidence="26">
    <location>
        <begin position="674"/>
        <end position="699"/>
    </location>
</feature>
<dbReference type="CDD" id="cd14066">
    <property type="entry name" value="STKc_IRAK"/>
    <property type="match status" value="1"/>
</dbReference>
<keyword evidence="14 27" id="KW-1133">Transmembrane helix</keyword>
<dbReference type="Pfam" id="PF02373">
    <property type="entry name" value="JmjC"/>
    <property type="match status" value="1"/>
</dbReference>
<feature type="compositionally biased region" description="Basic residues" evidence="26">
    <location>
        <begin position="765"/>
        <end position="777"/>
    </location>
</feature>
<dbReference type="GO" id="GO:0009617">
    <property type="term" value="P:response to bacterium"/>
    <property type="evidence" value="ECO:0007669"/>
    <property type="project" value="UniProtKB-ARBA"/>
</dbReference>
<comment type="catalytic activity">
    <reaction evidence="22">
        <text>L-threonyl-[protein] + ATP = O-phospho-L-threonyl-[protein] + ADP + H(+)</text>
        <dbReference type="Rhea" id="RHEA:46608"/>
        <dbReference type="Rhea" id="RHEA-COMP:11060"/>
        <dbReference type="Rhea" id="RHEA-COMP:11605"/>
        <dbReference type="ChEBI" id="CHEBI:15378"/>
        <dbReference type="ChEBI" id="CHEBI:30013"/>
        <dbReference type="ChEBI" id="CHEBI:30616"/>
        <dbReference type="ChEBI" id="CHEBI:61977"/>
        <dbReference type="ChEBI" id="CHEBI:456216"/>
        <dbReference type="EC" id="2.7.11.1"/>
    </reaction>
</comment>
<feature type="non-terminal residue" evidence="32">
    <location>
        <position position="1"/>
    </location>
</feature>
<evidence type="ECO:0000256" key="17">
    <source>
        <dbReference type="ARBA" id="ARBA00023157"/>
    </source>
</evidence>
<evidence type="ECO:0000256" key="23">
    <source>
        <dbReference type="ARBA" id="ARBA00048679"/>
    </source>
</evidence>
<feature type="compositionally biased region" description="Acidic residues" evidence="26">
    <location>
        <begin position="737"/>
        <end position="760"/>
    </location>
</feature>
<dbReference type="InterPro" id="IPR057097">
    <property type="entry name" value="LysM_RLK3/10"/>
</dbReference>
<evidence type="ECO:0000256" key="16">
    <source>
        <dbReference type="ARBA" id="ARBA00023136"/>
    </source>
</evidence>
<evidence type="ECO:0000259" key="31">
    <source>
        <dbReference type="PROSITE" id="PS51782"/>
    </source>
</evidence>
<dbReference type="GO" id="GO:0000118">
    <property type="term" value="C:histone deacetylase complex"/>
    <property type="evidence" value="ECO:0007669"/>
    <property type="project" value="TreeGrafter"/>
</dbReference>
<evidence type="ECO:0000256" key="7">
    <source>
        <dbReference type="ARBA" id="ARBA00022679"/>
    </source>
</evidence>
<dbReference type="PROSITE" id="PS00107">
    <property type="entry name" value="PROTEIN_KINASE_ATP"/>
    <property type="match status" value="1"/>
</dbReference>
<keyword evidence="9" id="KW-0479">Metal-binding</keyword>
<keyword evidence="15" id="KW-0805">Transcription regulation</keyword>
<dbReference type="FunFam" id="1.10.510.10:FF:000468">
    <property type="entry name" value="PTI1-like tyrosine-protein kinase 3"/>
    <property type="match status" value="1"/>
</dbReference>
<dbReference type="GO" id="GO:0031490">
    <property type="term" value="F:chromatin DNA binding"/>
    <property type="evidence" value="ECO:0007669"/>
    <property type="project" value="TreeGrafter"/>
</dbReference>
<evidence type="ECO:0000256" key="3">
    <source>
        <dbReference type="ARBA" id="ARBA00006801"/>
    </source>
</evidence>
<proteinExistence type="inferred from homology"/>
<dbReference type="GO" id="GO:0005524">
    <property type="term" value="F:ATP binding"/>
    <property type="evidence" value="ECO:0007669"/>
    <property type="project" value="UniProtKB-UniRule"/>
</dbReference>
<feature type="domain" description="RING-type" evidence="29">
    <location>
        <begin position="980"/>
        <end position="1027"/>
    </location>
</feature>
<dbReference type="GO" id="GO:0004674">
    <property type="term" value="F:protein serine/threonine kinase activity"/>
    <property type="evidence" value="ECO:0007669"/>
    <property type="project" value="UniProtKB-KW"/>
</dbReference>
<evidence type="ECO:0000256" key="4">
    <source>
        <dbReference type="ARBA" id="ARBA00012513"/>
    </source>
</evidence>
<evidence type="ECO:0000256" key="6">
    <source>
        <dbReference type="ARBA" id="ARBA00022527"/>
    </source>
</evidence>
<dbReference type="PANTHER" id="PTHR12549:SF37">
    <property type="entry name" value="LYSINE-SPECIFIC DEMETHYLASE JMJ26"/>
    <property type="match status" value="1"/>
</dbReference>
<comment type="caution">
    <text evidence="32">The sequence shown here is derived from an EMBL/GenBank/DDBJ whole genome shotgun (WGS) entry which is preliminary data.</text>
</comment>
<evidence type="ECO:0000259" key="30">
    <source>
        <dbReference type="PROSITE" id="PS51184"/>
    </source>
</evidence>
<dbReference type="GO" id="GO:0003712">
    <property type="term" value="F:transcription coregulator activity"/>
    <property type="evidence" value="ECO:0007669"/>
    <property type="project" value="TreeGrafter"/>
</dbReference>
<evidence type="ECO:0000256" key="18">
    <source>
        <dbReference type="ARBA" id="ARBA00023163"/>
    </source>
</evidence>
<feature type="compositionally biased region" description="Basic and acidic residues" evidence="26">
    <location>
        <begin position="813"/>
        <end position="826"/>
    </location>
</feature>
<feature type="compositionally biased region" description="Low complexity" evidence="26">
    <location>
        <begin position="930"/>
        <end position="944"/>
    </location>
</feature>
<keyword evidence="5" id="KW-1003">Cell membrane</keyword>
<dbReference type="InterPro" id="IPR001245">
    <property type="entry name" value="Ser-Thr/Tyr_kinase_cat_dom"/>
</dbReference>
<dbReference type="GO" id="GO:0000785">
    <property type="term" value="C:chromatin"/>
    <property type="evidence" value="ECO:0007669"/>
    <property type="project" value="TreeGrafter"/>
</dbReference>
<evidence type="ECO:0000256" key="22">
    <source>
        <dbReference type="ARBA" id="ARBA00047899"/>
    </source>
</evidence>
<evidence type="ECO:0000256" key="24">
    <source>
        <dbReference type="PROSITE-ProRule" id="PRU00175"/>
    </source>
</evidence>
<dbReference type="Gene3D" id="2.60.120.650">
    <property type="entry name" value="Cupin"/>
    <property type="match status" value="1"/>
</dbReference>
<keyword evidence="24" id="KW-0863">Zinc-finger</keyword>
<keyword evidence="13 25" id="KW-0067">ATP-binding</keyword>
<feature type="compositionally biased region" description="Basic residues" evidence="26">
    <location>
        <begin position="711"/>
        <end position="723"/>
    </location>
</feature>
<keyword evidence="24" id="KW-0862">Zinc</keyword>
<feature type="binding site" evidence="25">
    <location>
        <position position="319"/>
    </location>
    <ligand>
        <name>ATP</name>
        <dbReference type="ChEBI" id="CHEBI:30616"/>
    </ligand>
</feature>
<dbReference type="GO" id="GO:0008270">
    <property type="term" value="F:zinc ion binding"/>
    <property type="evidence" value="ECO:0007669"/>
    <property type="project" value="UniProtKB-KW"/>
</dbReference>
<keyword evidence="21" id="KW-0539">Nucleus</keyword>
<evidence type="ECO:0000256" key="15">
    <source>
        <dbReference type="ARBA" id="ARBA00023015"/>
    </source>
</evidence>
<protein>
    <recommendedName>
        <fullName evidence="4">non-specific serine/threonine protein kinase</fullName>
        <ecNumber evidence="4">2.7.11.1</ecNumber>
    </recommendedName>
</protein>
<keyword evidence="12" id="KW-0418">Kinase</keyword>